<sequence>MARTSASRKIGRVLALLALFWVCQQTVQKVRAAVGVRAVPFARPPVGAWVRKPLIARRAKAQAEGQRGEADDKEDDEVSKLAKEHDVVQNYDENEVPCAVLVSFPSEIAKLEEQQYAGSFLLEKCAADLEQKIKLSDGPKEILIERIKKLKAAAAIRDAKKKLDNAGAEDKDRITMVGRGLGAVGKLARCGGVLEQAGNATRNDVNSYGPKQVAAWIAAKLVSAKYALAKLTGMLAEQLLQVTQDELENDYNLEAAKAKFLFKAVQGLSDPSALTFADPVNDSSYPEFKYQHVWVY</sequence>
<evidence type="ECO:0000313" key="3">
    <source>
        <dbReference type="Proteomes" id="UP000601435"/>
    </source>
</evidence>
<accession>A0A813B881</accession>
<protein>
    <submittedName>
        <fullName evidence="2">Uncharacterized protein</fullName>
    </submittedName>
</protein>
<feature type="non-terminal residue" evidence="2">
    <location>
        <position position="1"/>
    </location>
</feature>
<dbReference type="EMBL" id="CAJNJA010069001">
    <property type="protein sequence ID" value="CAE7896643.1"/>
    <property type="molecule type" value="Genomic_DNA"/>
</dbReference>
<evidence type="ECO:0000256" key="1">
    <source>
        <dbReference type="SAM" id="SignalP"/>
    </source>
</evidence>
<keyword evidence="3" id="KW-1185">Reference proteome</keyword>
<proteinExistence type="predicted"/>
<evidence type="ECO:0000313" key="2">
    <source>
        <dbReference type="EMBL" id="CAE7896643.1"/>
    </source>
</evidence>
<organism evidence="2 3">
    <name type="scientific">Symbiodinium necroappetens</name>
    <dbReference type="NCBI Taxonomy" id="1628268"/>
    <lineage>
        <taxon>Eukaryota</taxon>
        <taxon>Sar</taxon>
        <taxon>Alveolata</taxon>
        <taxon>Dinophyceae</taxon>
        <taxon>Suessiales</taxon>
        <taxon>Symbiodiniaceae</taxon>
        <taxon>Symbiodinium</taxon>
    </lineage>
</organism>
<dbReference type="OrthoDB" id="447809at2759"/>
<dbReference type="Proteomes" id="UP000601435">
    <property type="component" value="Unassembled WGS sequence"/>
</dbReference>
<name>A0A813B881_9DINO</name>
<keyword evidence="1" id="KW-0732">Signal</keyword>
<reference evidence="2" key="1">
    <citation type="submission" date="2021-02" db="EMBL/GenBank/DDBJ databases">
        <authorList>
            <person name="Dougan E. K."/>
            <person name="Rhodes N."/>
            <person name="Thang M."/>
            <person name="Chan C."/>
        </authorList>
    </citation>
    <scope>NUCLEOTIDE SEQUENCE</scope>
</reference>
<dbReference type="AlphaFoldDB" id="A0A813B881"/>
<comment type="caution">
    <text evidence="2">The sequence shown here is derived from an EMBL/GenBank/DDBJ whole genome shotgun (WGS) entry which is preliminary data.</text>
</comment>
<gene>
    <name evidence="2" type="ORF">SNEC2469_LOCUS30031</name>
</gene>
<feature type="chain" id="PRO_5033019067" evidence="1">
    <location>
        <begin position="33"/>
        <end position="296"/>
    </location>
</feature>
<feature type="signal peptide" evidence="1">
    <location>
        <begin position="1"/>
        <end position="32"/>
    </location>
</feature>